<comment type="caution">
    <text evidence="1">The sequence shown here is derived from an EMBL/GenBank/DDBJ whole genome shotgun (WGS) entry which is preliminary data.</text>
</comment>
<proteinExistence type="predicted"/>
<dbReference type="Proteomes" id="UP000316096">
    <property type="component" value="Unassembled WGS sequence"/>
</dbReference>
<reference evidence="1 2" key="1">
    <citation type="submission" date="2019-06" db="EMBL/GenBank/DDBJ databases">
        <title>Sequencing the genomes of 1000 actinobacteria strains.</title>
        <authorList>
            <person name="Klenk H.-P."/>
        </authorList>
    </citation>
    <scope>NUCLEOTIDE SEQUENCE [LARGE SCALE GENOMIC DNA]</scope>
    <source>
        <strain evidence="1 2">DSM 102200</strain>
    </source>
</reference>
<dbReference type="EMBL" id="VFOZ01000001">
    <property type="protein sequence ID" value="TQL98665.1"/>
    <property type="molecule type" value="Genomic_DNA"/>
</dbReference>
<sequence length="33" mass="3899">MHPDIIRAIMNEHVRELNADVEAGRRTRKSRAR</sequence>
<accession>A0A543CNI8</accession>
<dbReference type="AlphaFoldDB" id="A0A543CNI8"/>
<evidence type="ECO:0000313" key="2">
    <source>
        <dbReference type="Proteomes" id="UP000316096"/>
    </source>
</evidence>
<gene>
    <name evidence="1" type="ORF">FB559_4293</name>
</gene>
<organism evidence="1 2">
    <name type="scientific">Actinoallomurus bryophytorum</name>
    <dbReference type="NCBI Taxonomy" id="1490222"/>
    <lineage>
        <taxon>Bacteria</taxon>
        <taxon>Bacillati</taxon>
        <taxon>Actinomycetota</taxon>
        <taxon>Actinomycetes</taxon>
        <taxon>Streptosporangiales</taxon>
        <taxon>Thermomonosporaceae</taxon>
        <taxon>Actinoallomurus</taxon>
    </lineage>
</organism>
<protein>
    <submittedName>
        <fullName evidence="1">Uncharacterized protein</fullName>
    </submittedName>
</protein>
<name>A0A543CNI8_9ACTN</name>
<evidence type="ECO:0000313" key="1">
    <source>
        <dbReference type="EMBL" id="TQL98665.1"/>
    </source>
</evidence>
<keyword evidence="2" id="KW-1185">Reference proteome</keyword>